<reference evidence="2 3" key="2">
    <citation type="journal article" date="2015" name="Eukaryot. Cell">
        <title>Asexual propagation of a virulent clone complex in a human and feline outbreak of sporotrichosis.</title>
        <authorList>
            <person name="Teixeira Mde M."/>
            <person name="Rodrigues A.M."/>
            <person name="Tsui C.K."/>
            <person name="de Almeida L.G."/>
            <person name="Van Diepeningen A.D."/>
            <person name="van den Ende B.G."/>
            <person name="Fernandes G.F."/>
            <person name="Kano R."/>
            <person name="Hamelin R.C."/>
            <person name="Lopes-Bezerra L.M."/>
            <person name="Vasconcelos A.T."/>
            <person name="de Hoog S."/>
            <person name="de Camargo Z.P."/>
            <person name="Felipe M.S."/>
        </authorList>
    </citation>
    <scope>NUCLEOTIDE SEQUENCE [LARGE SCALE GENOMIC DNA]</scope>
    <source>
        <strain evidence="2 3">1099-18</strain>
    </source>
</reference>
<sequence>MPALPLVIDLDAIRQGLDDDLTLAARRLHSVGHVLLRRDTNNHVGEVVAVVAAIFVSMSLLLYWGIKKGGSCDCAGRKK</sequence>
<comment type="caution">
    <text evidence="2">The sequence shown here is derived from an EMBL/GenBank/DDBJ whole genome shotgun (WGS) entry which is preliminary data.</text>
</comment>
<keyword evidence="1" id="KW-0472">Membrane</keyword>
<organism evidence="2 3">
    <name type="scientific">Sporothrix schenckii 1099-18</name>
    <dbReference type="NCBI Taxonomy" id="1397361"/>
    <lineage>
        <taxon>Eukaryota</taxon>
        <taxon>Fungi</taxon>
        <taxon>Dikarya</taxon>
        <taxon>Ascomycota</taxon>
        <taxon>Pezizomycotina</taxon>
        <taxon>Sordariomycetes</taxon>
        <taxon>Sordariomycetidae</taxon>
        <taxon>Ophiostomatales</taxon>
        <taxon>Ophiostomataceae</taxon>
        <taxon>Sporothrix</taxon>
    </lineage>
</organism>
<feature type="transmembrane region" description="Helical" evidence="1">
    <location>
        <begin position="47"/>
        <end position="66"/>
    </location>
</feature>
<accession>A0A0F2MHY4</accession>
<protein>
    <submittedName>
        <fullName evidence="2">Uncharacterized protein</fullName>
    </submittedName>
</protein>
<keyword evidence="1" id="KW-1133">Transmembrane helix</keyword>
<evidence type="ECO:0000313" key="2">
    <source>
        <dbReference type="EMBL" id="KJR89313.1"/>
    </source>
</evidence>
<dbReference type="EMBL" id="AXCR01000001">
    <property type="protein sequence ID" value="KJR89313.1"/>
    <property type="molecule type" value="Genomic_DNA"/>
</dbReference>
<dbReference type="Proteomes" id="UP000033710">
    <property type="component" value="Unassembled WGS sequence"/>
</dbReference>
<dbReference type="KEGG" id="ssck:SPSK_06768"/>
<name>A0A0F2MHY4_SPOSC</name>
<dbReference type="RefSeq" id="XP_016591989.1">
    <property type="nucleotide sequence ID" value="XM_016733465.1"/>
</dbReference>
<dbReference type="OrthoDB" id="5227623at2759"/>
<proteinExistence type="predicted"/>
<evidence type="ECO:0000256" key="1">
    <source>
        <dbReference type="SAM" id="Phobius"/>
    </source>
</evidence>
<keyword evidence="1" id="KW-0812">Transmembrane</keyword>
<dbReference type="AlphaFoldDB" id="A0A0F2MHY4"/>
<reference evidence="2 3" key="1">
    <citation type="journal article" date="2014" name="BMC Genomics">
        <title>Comparative genomics of the major fungal agents of human and animal Sporotrichosis: Sporothrix schenckii and Sporothrix brasiliensis.</title>
        <authorList>
            <person name="Teixeira M.M."/>
            <person name="de Almeida L.G."/>
            <person name="Kubitschek-Barreira P."/>
            <person name="Alves F.L."/>
            <person name="Kioshima E.S."/>
            <person name="Abadio A.K."/>
            <person name="Fernandes L."/>
            <person name="Derengowski L.S."/>
            <person name="Ferreira K.S."/>
            <person name="Souza R.C."/>
            <person name="Ruiz J.C."/>
            <person name="de Andrade N.C."/>
            <person name="Paes H.C."/>
            <person name="Nicola A.M."/>
            <person name="Albuquerque P."/>
            <person name="Gerber A.L."/>
            <person name="Martins V.P."/>
            <person name="Peconick L.D."/>
            <person name="Neto A.V."/>
            <person name="Chaucanez C.B."/>
            <person name="Silva P.A."/>
            <person name="Cunha O.L."/>
            <person name="de Oliveira F.F."/>
            <person name="dos Santos T.C."/>
            <person name="Barros A.L."/>
            <person name="Soares M.A."/>
            <person name="de Oliveira L.M."/>
            <person name="Marini M.M."/>
            <person name="Villalobos-Duno H."/>
            <person name="Cunha M.M."/>
            <person name="de Hoog S."/>
            <person name="da Silveira J.F."/>
            <person name="Henrissat B."/>
            <person name="Nino-Vega G.A."/>
            <person name="Cisalpino P.S."/>
            <person name="Mora-Montes H.M."/>
            <person name="Almeida S.R."/>
            <person name="Stajich J.E."/>
            <person name="Lopes-Bezerra L.M."/>
            <person name="Vasconcelos A.T."/>
            <person name="Felipe M.S."/>
        </authorList>
    </citation>
    <scope>NUCLEOTIDE SEQUENCE [LARGE SCALE GENOMIC DNA]</scope>
    <source>
        <strain evidence="2 3">1099-18</strain>
    </source>
</reference>
<dbReference type="VEuPathDB" id="FungiDB:SPSK_06768"/>
<evidence type="ECO:0000313" key="3">
    <source>
        <dbReference type="Proteomes" id="UP000033710"/>
    </source>
</evidence>
<gene>
    <name evidence="2" type="ORF">SPSK_06768</name>
</gene>
<dbReference type="GeneID" id="27668742"/>